<evidence type="ECO:0000313" key="4">
    <source>
        <dbReference type="Proteomes" id="UP001595847"/>
    </source>
</evidence>
<keyword evidence="4" id="KW-1185">Reference proteome</keyword>
<feature type="region of interest" description="Disordered" evidence="1">
    <location>
        <begin position="1"/>
        <end position="20"/>
    </location>
</feature>
<gene>
    <name evidence="3" type="ORF">ACFOVU_20130</name>
</gene>
<dbReference type="Pfam" id="PF08044">
    <property type="entry name" value="DUF1707"/>
    <property type="match status" value="1"/>
</dbReference>
<dbReference type="RefSeq" id="WP_378535939.1">
    <property type="nucleotide sequence ID" value="NZ_JBHSBH010000013.1"/>
</dbReference>
<organism evidence="3 4">
    <name type="scientific">Nocardiopsis sediminis</name>
    <dbReference type="NCBI Taxonomy" id="1778267"/>
    <lineage>
        <taxon>Bacteria</taxon>
        <taxon>Bacillati</taxon>
        <taxon>Actinomycetota</taxon>
        <taxon>Actinomycetes</taxon>
        <taxon>Streptosporangiales</taxon>
        <taxon>Nocardiopsidaceae</taxon>
        <taxon>Nocardiopsis</taxon>
    </lineage>
</organism>
<dbReference type="PANTHER" id="PTHR40763:SF4">
    <property type="entry name" value="DUF1707 DOMAIN-CONTAINING PROTEIN"/>
    <property type="match status" value="1"/>
</dbReference>
<feature type="domain" description="DUF1707" evidence="2">
    <location>
        <begin position="15"/>
        <end position="67"/>
    </location>
</feature>
<comment type="caution">
    <text evidence="3">The sequence shown here is derived from an EMBL/GenBank/DDBJ whole genome shotgun (WGS) entry which is preliminary data.</text>
</comment>
<protein>
    <submittedName>
        <fullName evidence="3">DUF1707 domain-containing protein</fullName>
    </submittedName>
</protein>
<sequence>MNDTVPPERTAAPALRASDADRDRVADLLAGALTEGRLTHDEHAERLEATYAAKTLAELAELTGDLPQGAPAGAAASGAGDHELRATATGHENIVAVLGTAVRKGRWLVEPRTNASVLCGTVELDLRRALLSQREVVIQSAVLLGTLIVTVPPGVRVVDRSSAILGANDLRGVDTSGAETPGAPTLTIRGLCFLGSIIARTADSRADT</sequence>
<evidence type="ECO:0000259" key="2">
    <source>
        <dbReference type="Pfam" id="PF08044"/>
    </source>
</evidence>
<name>A0ABV8FPY8_9ACTN</name>
<dbReference type="PANTHER" id="PTHR40763">
    <property type="entry name" value="MEMBRANE PROTEIN-RELATED"/>
    <property type="match status" value="1"/>
</dbReference>
<evidence type="ECO:0000256" key="1">
    <source>
        <dbReference type="SAM" id="MobiDB-lite"/>
    </source>
</evidence>
<accession>A0ABV8FPY8</accession>
<dbReference type="InterPro" id="IPR012551">
    <property type="entry name" value="DUF1707_SHOCT-like"/>
</dbReference>
<evidence type="ECO:0000313" key="3">
    <source>
        <dbReference type="EMBL" id="MFC3998245.1"/>
    </source>
</evidence>
<proteinExistence type="predicted"/>
<reference evidence="4" key="1">
    <citation type="journal article" date="2019" name="Int. J. Syst. Evol. Microbiol.">
        <title>The Global Catalogue of Microorganisms (GCM) 10K type strain sequencing project: providing services to taxonomists for standard genome sequencing and annotation.</title>
        <authorList>
            <consortium name="The Broad Institute Genomics Platform"/>
            <consortium name="The Broad Institute Genome Sequencing Center for Infectious Disease"/>
            <person name="Wu L."/>
            <person name="Ma J."/>
        </authorList>
    </citation>
    <scope>NUCLEOTIDE SEQUENCE [LARGE SCALE GENOMIC DNA]</scope>
    <source>
        <strain evidence="4">TBRC 1826</strain>
    </source>
</reference>
<dbReference type="EMBL" id="JBHSBH010000013">
    <property type="protein sequence ID" value="MFC3998245.1"/>
    <property type="molecule type" value="Genomic_DNA"/>
</dbReference>
<dbReference type="Proteomes" id="UP001595847">
    <property type="component" value="Unassembled WGS sequence"/>
</dbReference>